<sequence length="193" mass="22011">MGKRKEGSYNFDKNVQMFLACAKDDNRPAMECVYFKGDWAYASDGHIIVKNRISECSNLDEAMIQALDGKLLHSLFFKDMLKYDDILISDDGIECHKKNDKAFFYFADENLKYPDAEKVIQNHLAKPSVPLPQISFNMGLFDIMRKALYECDRCTATFKGVNDAIIFDSMVEDVSSIGLIMPLYNEALNQEAN</sequence>
<reference evidence="1" key="1">
    <citation type="submission" date="2023-03" db="EMBL/GenBank/DDBJ databases">
        <title>Parabacteroides distasonis, a bacteria resistant against UC.</title>
        <authorList>
            <person name="Dai W."/>
        </authorList>
    </citation>
    <scope>NUCLEOTIDE SEQUENCE</scope>
    <source>
        <strain evidence="1">F1-28</strain>
    </source>
</reference>
<evidence type="ECO:0000313" key="1">
    <source>
        <dbReference type="EMBL" id="WET65459.1"/>
    </source>
</evidence>
<organism evidence="1 2">
    <name type="scientific">Parabacteroides distasonis</name>
    <dbReference type="NCBI Taxonomy" id="823"/>
    <lineage>
        <taxon>Bacteria</taxon>
        <taxon>Pseudomonadati</taxon>
        <taxon>Bacteroidota</taxon>
        <taxon>Bacteroidia</taxon>
        <taxon>Bacteroidales</taxon>
        <taxon>Tannerellaceae</taxon>
        <taxon>Parabacteroides</taxon>
    </lineage>
</organism>
<gene>
    <name evidence="1" type="ORF">P2T59_05580</name>
</gene>
<protein>
    <submittedName>
        <fullName evidence="1">Uncharacterized protein</fullName>
    </submittedName>
</protein>
<evidence type="ECO:0000313" key="2">
    <source>
        <dbReference type="Proteomes" id="UP001221009"/>
    </source>
</evidence>
<dbReference type="EMBL" id="CP120353">
    <property type="protein sequence ID" value="WET65459.1"/>
    <property type="molecule type" value="Genomic_DNA"/>
</dbReference>
<dbReference type="RefSeq" id="WP_276507706.1">
    <property type="nucleotide sequence ID" value="NZ_CP120353.1"/>
</dbReference>
<accession>A0AAX3QUA5</accession>
<dbReference type="AlphaFoldDB" id="A0AAX3QUA5"/>
<proteinExistence type="predicted"/>
<name>A0AAX3QUA5_PARDI</name>
<dbReference type="Proteomes" id="UP001221009">
    <property type="component" value="Chromosome"/>
</dbReference>